<keyword evidence="6 9" id="KW-0560">Oxidoreductase</keyword>
<dbReference type="InterPro" id="IPR051402">
    <property type="entry name" value="KPR-Related"/>
</dbReference>
<dbReference type="KEGG" id="hmr:Hipma_0696"/>
<dbReference type="InParanoid" id="F2LV82"/>
<dbReference type="PANTHER" id="PTHR21708:SF26">
    <property type="entry name" value="2-DEHYDROPANTOATE 2-REDUCTASE"/>
    <property type="match status" value="1"/>
</dbReference>
<dbReference type="AlphaFoldDB" id="F2LV82"/>
<feature type="domain" description="Ketopantoate reductase C-terminal" evidence="11">
    <location>
        <begin position="173"/>
        <end position="295"/>
    </location>
</feature>
<dbReference type="InterPro" id="IPR003710">
    <property type="entry name" value="ApbA"/>
</dbReference>
<evidence type="ECO:0000256" key="4">
    <source>
        <dbReference type="ARBA" id="ARBA00019465"/>
    </source>
</evidence>
<evidence type="ECO:0000259" key="11">
    <source>
        <dbReference type="Pfam" id="PF08546"/>
    </source>
</evidence>
<keyword evidence="13" id="KW-1185">Reference proteome</keyword>
<dbReference type="InterPro" id="IPR008927">
    <property type="entry name" value="6-PGluconate_DH-like_C_sf"/>
</dbReference>
<dbReference type="EMBL" id="CP002606">
    <property type="protein sequence ID" value="AEA33666.1"/>
    <property type="molecule type" value="Genomic_DNA"/>
</dbReference>
<dbReference type="GO" id="GO:0015940">
    <property type="term" value="P:pantothenate biosynthetic process"/>
    <property type="evidence" value="ECO:0007669"/>
    <property type="project" value="UniProtKB-UniPathway"/>
</dbReference>
<proteinExistence type="inferred from homology"/>
<dbReference type="Pfam" id="PF08546">
    <property type="entry name" value="ApbA_C"/>
    <property type="match status" value="1"/>
</dbReference>
<gene>
    <name evidence="12" type="ordered locus">Hipma_0696</name>
</gene>
<organism evidence="12 13">
    <name type="scientific">Hippea maritima (strain ATCC 700847 / DSM 10411 / MH2)</name>
    <dbReference type="NCBI Taxonomy" id="760142"/>
    <lineage>
        <taxon>Bacteria</taxon>
        <taxon>Pseudomonadati</taxon>
        <taxon>Campylobacterota</taxon>
        <taxon>Desulfurellia</taxon>
        <taxon>Desulfurellales</taxon>
        <taxon>Hippeaceae</taxon>
        <taxon>Hippea</taxon>
    </lineage>
</organism>
<dbReference type="EC" id="1.1.1.169" evidence="3 9"/>
<sequence length="303" mass="34662">MEKIGIFCAGALGLWFGFKLQDRYDVVCVSKKRIADAIKSKGLTLLVDKKRTTKNINITENPEAISDCKIIMLASKSFDSKENLKTIKKYNPKANIVTIQNGIYTEEVAKELFDKNQIFPASVMIGSKFIDNSTIEEFLNEGMILGNLNNSSKAEDITEIFKSVGIKIKISDNIERDKWKKFMFYCSSATLNSLTATLSLYEKDESWIVKRALNEIASVGRNLKLSFDIEKLKEDVFKYAMNFRPRQWNASVGEDLKRGKKTEIDYLNGYVVELANRFDIDVPVNETLYRLVKILQKTERLKI</sequence>
<dbReference type="Gene3D" id="1.10.1040.10">
    <property type="entry name" value="N-(1-d-carboxylethyl)-l-norvaline Dehydrogenase, domain 2"/>
    <property type="match status" value="1"/>
</dbReference>
<dbReference type="SUPFAM" id="SSF48179">
    <property type="entry name" value="6-phosphogluconate dehydrogenase C-terminal domain-like"/>
    <property type="match status" value="1"/>
</dbReference>
<dbReference type="Gene3D" id="3.40.50.720">
    <property type="entry name" value="NAD(P)-binding Rossmann-like Domain"/>
    <property type="match status" value="1"/>
</dbReference>
<evidence type="ECO:0000256" key="9">
    <source>
        <dbReference type="RuleBase" id="RU362068"/>
    </source>
</evidence>
<comment type="function">
    <text evidence="9">Catalyzes the NADPH-dependent reduction of ketopantoate into pantoic acid.</text>
</comment>
<evidence type="ECO:0000256" key="6">
    <source>
        <dbReference type="ARBA" id="ARBA00023002"/>
    </source>
</evidence>
<reference evidence="13" key="2">
    <citation type="submission" date="2011-03" db="EMBL/GenBank/DDBJ databases">
        <title>The complete genome of Hippea maritima DSM 10411.</title>
        <authorList>
            <consortium name="US DOE Joint Genome Institute (JGI-PGF)"/>
            <person name="Lucas S."/>
            <person name="Copeland A."/>
            <person name="Lapidus A."/>
            <person name="Bruce D."/>
            <person name="Goodwin L."/>
            <person name="Pitluck S."/>
            <person name="Peters L."/>
            <person name="Kyrpides N."/>
            <person name="Mavromatis K."/>
            <person name="Pagani I."/>
            <person name="Ivanova N."/>
            <person name="Mikhailova N."/>
            <person name="Lu M."/>
            <person name="Detter J.C."/>
            <person name="Tapia R."/>
            <person name="Han C."/>
            <person name="Land M."/>
            <person name="Hauser L."/>
            <person name="Markowitz V."/>
            <person name="Cheng J.-F."/>
            <person name="Hugenholtz P."/>
            <person name="Woyke T."/>
            <person name="Wu D."/>
            <person name="Spring S."/>
            <person name="Schroeder M."/>
            <person name="Brambilla E."/>
            <person name="Klenk H.-P."/>
            <person name="Eisen J.A."/>
        </authorList>
    </citation>
    <scope>NUCLEOTIDE SEQUENCE [LARGE SCALE GENOMIC DNA]</scope>
    <source>
        <strain evidence="13">ATCC 700847 / DSM 10411 / MH2</strain>
    </source>
</reference>
<evidence type="ECO:0000256" key="7">
    <source>
        <dbReference type="ARBA" id="ARBA00032024"/>
    </source>
</evidence>
<reference evidence="12 13" key="1">
    <citation type="journal article" date="2011" name="Stand. Genomic Sci.">
        <title>Complete genome sequence of the thermophilic sulfur-reducer Hippea maritima type strain (MH(2)).</title>
        <authorList>
            <person name="Huntemann M."/>
            <person name="Lu M."/>
            <person name="Nolan M."/>
            <person name="Lapidus A."/>
            <person name="Lucas S."/>
            <person name="Hammon N."/>
            <person name="Deshpande S."/>
            <person name="Cheng J.F."/>
            <person name="Tapia R."/>
            <person name="Han C."/>
            <person name="Goodwin L."/>
            <person name="Pitluck S."/>
            <person name="Liolios K."/>
            <person name="Pagani I."/>
            <person name="Ivanova N."/>
            <person name="Ovchinikova G."/>
            <person name="Pati A."/>
            <person name="Chen A."/>
            <person name="Palaniappan K."/>
            <person name="Land M."/>
            <person name="Hauser L."/>
            <person name="Jeffries C.D."/>
            <person name="Detter J.C."/>
            <person name="Brambilla E.M."/>
            <person name="Rohde M."/>
            <person name="Spring S."/>
            <person name="Goker M."/>
            <person name="Woyke T."/>
            <person name="Bristow J."/>
            <person name="Eisen J.A."/>
            <person name="Markowitz V."/>
            <person name="Hugenholtz P."/>
            <person name="Kyrpides N.C."/>
            <person name="Klenk H.P."/>
            <person name="Mavromatis K."/>
        </authorList>
    </citation>
    <scope>NUCLEOTIDE SEQUENCE [LARGE SCALE GENOMIC DNA]</scope>
    <source>
        <strain evidence="13">ATCC 700847 / DSM 10411 / MH2</strain>
    </source>
</reference>
<evidence type="ECO:0000259" key="10">
    <source>
        <dbReference type="Pfam" id="PF02558"/>
    </source>
</evidence>
<evidence type="ECO:0000313" key="13">
    <source>
        <dbReference type="Proteomes" id="UP000008139"/>
    </source>
</evidence>
<dbReference type="STRING" id="760142.Hipma_0696"/>
<dbReference type="HOGENOM" id="CLU_031468_0_0_7"/>
<dbReference type="InterPro" id="IPR013332">
    <property type="entry name" value="KPR_N"/>
</dbReference>
<evidence type="ECO:0000256" key="2">
    <source>
        <dbReference type="ARBA" id="ARBA00007870"/>
    </source>
</evidence>
<dbReference type="OrthoDB" id="5333395at2"/>
<dbReference type="RefSeq" id="WP_013681707.1">
    <property type="nucleotide sequence ID" value="NC_015318.1"/>
</dbReference>
<evidence type="ECO:0000256" key="8">
    <source>
        <dbReference type="ARBA" id="ARBA00048793"/>
    </source>
</evidence>
<protein>
    <recommendedName>
        <fullName evidence="4 9">2-dehydropantoate 2-reductase</fullName>
        <ecNumber evidence="3 9">1.1.1.169</ecNumber>
    </recommendedName>
    <alternativeName>
        <fullName evidence="7 9">Ketopantoate reductase</fullName>
    </alternativeName>
</protein>
<dbReference type="PANTHER" id="PTHR21708">
    <property type="entry name" value="PROBABLE 2-DEHYDROPANTOATE 2-REDUCTASE"/>
    <property type="match status" value="1"/>
</dbReference>
<comment type="pathway">
    <text evidence="1 9">Cofactor biosynthesis; (R)-pantothenate biosynthesis; (R)-pantoate from 3-methyl-2-oxobutanoate: step 2/2.</text>
</comment>
<dbReference type="eggNOG" id="COG1893">
    <property type="taxonomic scope" value="Bacteria"/>
</dbReference>
<dbReference type="Proteomes" id="UP000008139">
    <property type="component" value="Chromosome"/>
</dbReference>
<dbReference type="GO" id="GO:0008677">
    <property type="term" value="F:2-dehydropantoate 2-reductase activity"/>
    <property type="evidence" value="ECO:0007669"/>
    <property type="project" value="UniProtKB-EC"/>
</dbReference>
<name>F2LV82_HIPMA</name>
<evidence type="ECO:0000256" key="3">
    <source>
        <dbReference type="ARBA" id="ARBA00013014"/>
    </source>
</evidence>
<dbReference type="GO" id="GO:0005737">
    <property type="term" value="C:cytoplasm"/>
    <property type="evidence" value="ECO:0007669"/>
    <property type="project" value="TreeGrafter"/>
</dbReference>
<evidence type="ECO:0000313" key="12">
    <source>
        <dbReference type="EMBL" id="AEA33666.1"/>
    </source>
</evidence>
<keyword evidence="5 9" id="KW-0521">NADP</keyword>
<evidence type="ECO:0000256" key="5">
    <source>
        <dbReference type="ARBA" id="ARBA00022857"/>
    </source>
</evidence>
<dbReference type="InterPro" id="IPR013752">
    <property type="entry name" value="KPA_reductase"/>
</dbReference>
<dbReference type="InterPro" id="IPR013328">
    <property type="entry name" value="6PGD_dom2"/>
</dbReference>
<evidence type="ECO:0000256" key="1">
    <source>
        <dbReference type="ARBA" id="ARBA00004994"/>
    </source>
</evidence>
<keyword evidence="9" id="KW-0566">Pantothenate biosynthesis</keyword>
<dbReference type="Pfam" id="PF02558">
    <property type="entry name" value="ApbA"/>
    <property type="match status" value="1"/>
</dbReference>
<dbReference type="UniPathway" id="UPA00028">
    <property type="reaction ID" value="UER00004"/>
</dbReference>
<comment type="similarity">
    <text evidence="2 9">Belongs to the ketopantoate reductase family.</text>
</comment>
<dbReference type="SUPFAM" id="SSF51735">
    <property type="entry name" value="NAD(P)-binding Rossmann-fold domains"/>
    <property type="match status" value="1"/>
</dbReference>
<feature type="domain" description="Ketopantoate reductase N-terminal" evidence="10">
    <location>
        <begin position="4"/>
        <end position="148"/>
    </location>
</feature>
<dbReference type="NCBIfam" id="TIGR00745">
    <property type="entry name" value="apbA_panE"/>
    <property type="match status" value="1"/>
</dbReference>
<comment type="catalytic activity">
    <reaction evidence="8 9">
        <text>(R)-pantoate + NADP(+) = 2-dehydropantoate + NADPH + H(+)</text>
        <dbReference type="Rhea" id="RHEA:16233"/>
        <dbReference type="ChEBI" id="CHEBI:11561"/>
        <dbReference type="ChEBI" id="CHEBI:15378"/>
        <dbReference type="ChEBI" id="CHEBI:15980"/>
        <dbReference type="ChEBI" id="CHEBI:57783"/>
        <dbReference type="ChEBI" id="CHEBI:58349"/>
        <dbReference type="EC" id="1.1.1.169"/>
    </reaction>
</comment>
<accession>F2LV82</accession>
<dbReference type="InterPro" id="IPR036291">
    <property type="entry name" value="NAD(P)-bd_dom_sf"/>
</dbReference>